<keyword evidence="4" id="KW-1185">Reference proteome</keyword>
<sequence length="139" mass="14222">MDLPRPGRPVTTLPACLPAVIAACMVAAGAFAVLVPVGAWIDWRERRRVGARKALSAPLAAEVPANAPAEVQPATGAPGGRLRLRSTPVPPTAPPATGPSRPRGCCQAASRGVGGGFPAPPPERPSQSHSEAFDQQETP</sequence>
<evidence type="ECO:0000256" key="1">
    <source>
        <dbReference type="SAM" id="MobiDB-lite"/>
    </source>
</evidence>
<feature type="region of interest" description="Disordered" evidence="1">
    <location>
        <begin position="59"/>
        <end position="139"/>
    </location>
</feature>
<dbReference type="Proteomes" id="UP000190306">
    <property type="component" value="Chromosome"/>
</dbReference>
<comment type="caution">
    <text evidence="3">The sequence shown here is derived from an EMBL/GenBank/DDBJ whole genome shotgun (WGS) entry which is preliminary data.</text>
</comment>
<keyword evidence="2" id="KW-0812">Transmembrane</keyword>
<accession>A0ABX3LAE6</accession>
<evidence type="ECO:0000313" key="3">
    <source>
        <dbReference type="EMBL" id="OOQ47282.1"/>
    </source>
</evidence>
<feature type="transmembrane region" description="Helical" evidence="2">
    <location>
        <begin position="20"/>
        <end position="43"/>
    </location>
</feature>
<feature type="compositionally biased region" description="Polar residues" evidence="1">
    <location>
        <begin position="125"/>
        <end position="139"/>
    </location>
</feature>
<name>A0ABX3LAE6_STRAT</name>
<feature type="compositionally biased region" description="Low complexity" evidence="1">
    <location>
        <begin position="59"/>
        <end position="74"/>
    </location>
</feature>
<gene>
    <name evidence="3" type="ORF">AFM16_31570</name>
</gene>
<reference evidence="3 4" key="1">
    <citation type="submission" date="2015-07" db="EMBL/GenBank/DDBJ databases">
        <title>Draft Genome Sequence of Streptomyces antibioticus, IMRU 3720 reveals insights in the evolution of actinomycin biosynthetic gene clusters in Streptomyces.</title>
        <authorList>
            <person name="Crnovcic I."/>
            <person name="Ruckert C."/>
            <person name="Kalinowksi J."/>
            <person name="Keller U."/>
        </authorList>
    </citation>
    <scope>NUCLEOTIDE SEQUENCE [LARGE SCALE GENOMIC DNA]</scope>
    <source>
        <strain evidence="3 4">DSM 41481</strain>
    </source>
</reference>
<feature type="compositionally biased region" description="Pro residues" evidence="1">
    <location>
        <begin position="88"/>
        <end position="97"/>
    </location>
</feature>
<evidence type="ECO:0000313" key="4">
    <source>
        <dbReference type="Proteomes" id="UP000190306"/>
    </source>
</evidence>
<dbReference type="EMBL" id="LHQL01000014">
    <property type="protein sequence ID" value="OOQ47282.1"/>
    <property type="molecule type" value="Genomic_DNA"/>
</dbReference>
<protein>
    <submittedName>
        <fullName evidence="3">Uncharacterized protein</fullName>
    </submittedName>
</protein>
<keyword evidence="2" id="KW-0472">Membrane</keyword>
<keyword evidence="2" id="KW-1133">Transmembrane helix</keyword>
<dbReference type="PROSITE" id="PS51257">
    <property type="entry name" value="PROKAR_LIPOPROTEIN"/>
    <property type="match status" value="1"/>
</dbReference>
<proteinExistence type="predicted"/>
<organism evidence="3 4">
    <name type="scientific">Streptomyces antibioticus</name>
    <dbReference type="NCBI Taxonomy" id="1890"/>
    <lineage>
        <taxon>Bacteria</taxon>
        <taxon>Bacillati</taxon>
        <taxon>Actinomycetota</taxon>
        <taxon>Actinomycetes</taxon>
        <taxon>Kitasatosporales</taxon>
        <taxon>Streptomycetaceae</taxon>
        <taxon>Streptomyces</taxon>
    </lineage>
</organism>
<evidence type="ECO:0000256" key="2">
    <source>
        <dbReference type="SAM" id="Phobius"/>
    </source>
</evidence>